<evidence type="ECO:0000259" key="2">
    <source>
        <dbReference type="SMART" id="SM00867"/>
    </source>
</evidence>
<sequence length="171" mass="18056">MTVAVETGLWQLDASASTVALKHKSVWGLVTVKGVFATVNGGGEVAADGTVSGTLVLDAASVDTKNAKRDTHLRSADFFDVETYPEITFAVRAAELGADRSVKVSGQLTVRGVSRPQDFTARLSQVDADAVTLDATFTVDRNEFGITLNQLGMMGGLTTITTTLRFTRTAA</sequence>
<dbReference type="SUPFAM" id="SSF101874">
    <property type="entry name" value="YceI-like"/>
    <property type="match status" value="1"/>
</dbReference>
<dbReference type="PANTHER" id="PTHR34406">
    <property type="entry name" value="PROTEIN YCEI"/>
    <property type="match status" value="1"/>
</dbReference>
<name>A0ABU0NXW5_STRRH</name>
<keyword evidence="4" id="KW-1185">Reference proteome</keyword>
<comment type="caution">
    <text evidence="3">The sequence shown here is derived from an EMBL/GenBank/DDBJ whole genome shotgun (WGS) entry which is preliminary data.</text>
</comment>
<comment type="similarity">
    <text evidence="1">Belongs to the UPF0312 family.</text>
</comment>
<dbReference type="EMBL" id="JAUSWV010000002">
    <property type="protein sequence ID" value="MDQ0583991.1"/>
    <property type="molecule type" value="Genomic_DNA"/>
</dbReference>
<organism evidence="3 4">
    <name type="scientific">Streptomyces rishiriensis</name>
    <dbReference type="NCBI Taxonomy" id="68264"/>
    <lineage>
        <taxon>Bacteria</taxon>
        <taxon>Bacillati</taxon>
        <taxon>Actinomycetota</taxon>
        <taxon>Actinomycetes</taxon>
        <taxon>Kitasatosporales</taxon>
        <taxon>Streptomycetaceae</taxon>
        <taxon>Streptomyces</taxon>
    </lineage>
</organism>
<dbReference type="InterPro" id="IPR007372">
    <property type="entry name" value="Lipid/polyisoprenoid-bd_YceI"/>
</dbReference>
<dbReference type="PANTHER" id="PTHR34406:SF1">
    <property type="entry name" value="PROTEIN YCEI"/>
    <property type="match status" value="1"/>
</dbReference>
<proteinExistence type="inferred from homology"/>
<reference evidence="3 4" key="1">
    <citation type="submission" date="2023-07" db="EMBL/GenBank/DDBJ databases">
        <title>Comparative genomics of wheat-associated soil bacteria to identify genetic determinants of phenazine resistance.</title>
        <authorList>
            <person name="Mouncey N."/>
        </authorList>
    </citation>
    <scope>NUCLEOTIDE SEQUENCE [LARGE SCALE GENOMIC DNA]</scope>
    <source>
        <strain evidence="3 4">B2I6</strain>
    </source>
</reference>
<evidence type="ECO:0000313" key="4">
    <source>
        <dbReference type="Proteomes" id="UP001230654"/>
    </source>
</evidence>
<dbReference type="SMART" id="SM00867">
    <property type="entry name" value="YceI"/>
    <property type="match status" value="1"/>
</dbReference>
<protein>
    <submittedName>
        <fullName evidence="3">Polyisoprenoid-binding protein YceI</fullName>
    </submittedName>
</protein>
<dbReference type="Pfam" id="PF04264">
    <property type="entry name" value="YceI"/>
    <property type="match status" value="1"/>
</dbReference>
<evidence type="ECO:0000313" key="3">
    <source>
        <dbReference type="EMBL" id="MDQ0583991.1"/>
    </source>
</evidence>
<gene>
    <name evidence="3" type="ORF">QF030_006169</name>
</gene>
<dbReference type="Gene3D" id="2.40.128.110">
    <property type="entry name" value="Lipid/polyisoprenoid-binding, YceI-like"/>
    <property type="match status" value="1"/>
</dbReference>
<dbReference type="InterPro" id="IPR036761">
    <property type="entry name" value="TTHA0802/YceI-like_sf"/>
</dbReference>
<evidence type="ECO:0000256" key="1">
    <source>
        <dbReference type="ARBA" id="ARBA00008812"/>
    </source>
</evidence>
<accession>A0ABU0NXW5</accession>
<dbReference type="Proteomes" id="UP001230654">
    <property type="component" value="Unassembled WGS sequence"/>
</dbReference>
<dbReference type="RefSeq" id="WP_307165848.1">
    <property type="nucleotide sequence ID" value="NZ_JAUSWV010000002.1"/>
</dbReference>
<feature type="domain" description="Lipid/polyisoprenoid-binding YceI-like" evidence="2">
    <location>
        <begin position="9"/>
        <end position="167"/>
    </location>
</feature>